<proteinExistence type="inferred from homology"/>
<dbReference type="AlphaFoldDB" id="A0A2I0B7I4"/>
<dbReference type="PANTHER" id="PTHR31374">
    <property type="entry name" value="AUXIN-INDUCED PROTEIN-LIKE-RELATED"/>
    <property type="match status" value="1"/>
</dbReference>
<accession>A0A2I0B7I4</accession>
<gene>
    <name evidence="2" type="ORF">AXF42_Ash017036</name>
</gene>
<dbReference type="STRING" id="1088818.A0A2I0B7I4"/>
<dbReference type="Proteomes" id="UP000236161">
    <property type="component" value="Unassembled WGS sequence"/>
</dbReference>
<dbReference type="PANTHER" id="PTHR31374:SF228">
    <property type="entry name" value="SAUR FAMILY PROTEIN"/>
    <property type="match status" value="1"/>
</dbReference>
<dbReference type="Pfam" id="PF02519">
    <property type="entry name" value="Auxin_inducible"/>
    <property type="match status" value="1"/>
</dbReference>
<reference evidence="2 3" key="1">
    <citation type="journal article" date="2017" name="Nature">
        <title>The Apostasia genome and the evolution of orchids.</title>
        <authorList>
            <person name="Zhang G.Q."/>
            <person name="Liu K.W."/>
            <person name="Li Z."/>
            <person name="Lohaus R."/>
            <person name="Hsiao Y.Y."/>
            <person name="Niu S.C."/>
            <person name="Wang J.Y."/>
            <person name="Lin Y.C."/>
            <person name="Xu Q."/>
            <person name="Chen L.J."/>
            <person name="Yoshida K."/>
            <person name="Fujiwara S."/>
            <person name="Wang Z.W."/>
            <person name="Zhang Y.Q."/>
            <person name="Mitsuda N."/>
            <person name="Wang M."/>
            <person name="Liu G.H."/>
            <person name="Pecoraro L."/>
            <person name="Huang H.X."/>
            <person name="Xiao X.J."/>
            <person name="Lin M."/>
            <person name="Wu X.Y."/>
            <person name="Wu W.L."/>
            <person name="Chen Y.Y."/>
            <person name="Chang S.B."/>
            <person name="Sakamoto S."/>
            <person name="Ohme-Takagi M."/>
            <person name="Yagi M."/>
            <person name="Zeng S.J."/>
            <person name="Shen C.Y."/>
            <person name="Yeh C.M."/>
            <person name="Luo Y.B."/>
            <person name="Tsai W.C."/>
            <person name="Van de Peer Y."/>
            <person name="Liu Z.J."/>
        </authorList>
    </citation>
    <scope>NUCLEOTIDE SEQUENCE [LARGE SCALE GENOMIC DNA]</scope>
    <source>
        <strain evidence="3">cv. Shenzhen</strain>
        <tissue evidence="2">Stem</tissue>
    </source>
</reference>
<comment type="similarity">
    <text evidence="1">Belongs to the ARG7 family.</text>
</comment>
<evidence type="ECO:0000256" key="1">
    <source>
        <dbReference type="ARBA" id="ARBA00006974"/>
    </source>
</evidence>
<dbReference type="InterPro" id="IPR003676">
    <property type="entry name" value="SAUR_fam"/>
</dbReference>
<sequence>MTYDKKAKVKKGWLVVAVGLGDEDSDRRFTMPISYLQHPLFGRLLEQAHEVYGYRSSGPLRLPCTVDDFLHLRWLIEREPQNGRLSGTGGISLLSC</sequence>
<dbReference type="OrthoDB" id="1887717at2759"/>
<name>A0A2I0B7I4_9ASPA</name>
<organism evidence="2 3">
    <name type="scientific">Apostasia shenzhenica</name>
    <dbReference type="NCBI Taxonomy" id="1088818"/>
    <lineage>
        <taxon>Eukaryota</taxon>
        <taxon>Viridiplantae</taxon>
        <taxon>Streptophyta</taxon>
        <taxon>Embryophyta</taxon>
        <taxon>Tracheophyta</taxon>
        <taxon>Spermatophyta</taxon>
        <taxon>Magnoliopsida</taxon>
        <taxon>Liliopsida</taxon>
        <taxon>Asparagales</taxon>
        <taxon>Orchidaceae</taxon>
        <taxon>Apostasioideae</taxon>
        <taxon>Apostasia</taxon>
    </lineage>
</organism>
<evidence type="ECO:0000313" key="2">
    <source>
        <dbReference type="EMBL" id="PKA63752.1"/>
    </source>
</evidence>
<protein>
    <submittedName>
        <fullName evidence="2">Auxin-induced protein X10A</fullName>
    </submittedName>
</protein>
<keyword evidence="3" id="KW-1185">Reference proteome</keyword>
<dbReference type="GO" id="GO:0009733">
    <property type="term" value="P:response to auxin"/>
    <property type="evidence" value="ECO:0007669"/>
    <property type="project" value="InterPro"/>
</dbReference>
<dbReference type="EMBL" id="KZ451907">
    <property type="protein sequence ID" value="PKA63752.1"/>
    <property type="molecule type" value="Genomic_DNA"/>
</dbReference>
<evidence type="ECO:0000313" key="3">
    <source>
        <dbReference type="Proteomes" id="UP000236161"/>
    </source>
</evidence>